<sequence length="85" mass="9083">MGEAVSRFILEFVKSGAFGSLTKLLINSTHWCAIVSSTDPNMEAAGSRPAKTMETNSAASEENRAYCHVGRTSVAEAADFTDIEP</sequence>
<name>A0A183GM18_HELPZ</name>
<gene>
    <name evidence="2" type="ORF">HPBE_LOCUS23736</name>
</gene>
<evidence type="ECO:0000256" key="1">
    <source>
        <dbReference type="SAM" id="MobiDB-lite"/>
    </source>
</evidence>
<dbReference type="AlphaFoldDB" id="A0A183GM18"/>
<keyword evidence="3" id="KW-1185">Reference proteome</keyword>
<evidence type="ECO:0000313" key="3">
    <source>
        <dbReference type="Proteomes" id="UP000050761"/>
    </source>
</evidence>
<dbReference type="Proteomes" id="UP000050761">
    <property type="component" value="Unassembled WGS sequence"/>
</dbReference>
<reference evidence="2 3" key="1">
    <citation type="submission" date="2018-11" db="EMBL/GenBank/DDBJ databases">
        <authorList>
            <consortium name="Pathogen Informatics"/>
        </authorList>
    </citation>
    <scope>NUCLEOTIDE SEQUENCE [LARGE SCALE GENOMIC DNA]</scope>
</reference>
<accession>A0A3P8H256</accession>
<dbReference type="EMBL" id="UZAH01035410">
    <property type="protein sequence ID" value="VDP40603.1"/>
    <property type="molecule type" value="Genomic_DNA"/>
</dbReference>
<protein>
    <submittedName>
        <fullName evidence="2 4">Uncharacterized protein</fullName>
    </submittedName>
</protein>
<accession>A0A183GM18</accession>
<dbReference type="WBParaSite" id="HPBE_0002373801-mRNA-1">
    <property type="protein sequence ID" value="HPBE_0002373801-mRNA-1"/>
    <property type="gene ID" value="HPBE_0002373801"/>
</dbReference>
<organism evidence="3 4">
    <name type="scientific">Heligmosomoides polygyrus</name>
    <name type="common">Parasitic roundworm</name>
    <dbReference type="NCBI Taxonomy" id="6339"/>
    <lineage>
        <taxon>Eukaryota</taxon>
        <taxon>Metazoa</taxon>
        <taxon>Ecdysozoa</taxon>
        <taxon>Nematoda</taxon>
        <taxon>Chromadorea</taxon>
        <taxon>Rhabditida</taxon>
        <taxon>Rhabditina</taxon>
        <taxon>Rhabditomorpha</taxon>
        <taxon>Strongyloidea</taxon>
        <taxon>Heligmosomidae</taxon>
        <taxon>Heligmosomoides</taxon>
    </lineage>
</organism>
<proteinExistence type="predicted"/>
<evidence type="ECO:0000313" key="2">
    <source>
        <dbReference type="EMBL" id="VDP40603.1"/>
    </source>
</evidence>
<feature type="region of interest" description="Disordered" evidence="1">
    <location>
        <begin position="40"/>
        <end position="62"/>
    </location>
</feature>
<reference evidence="4" key="2">
    <citation type="submission" date="2019-09" db="UniProtKB">
        <authorList>
            <consortium name="WormBaseParasite"/>
        </authorList>
    </citation>
    <scope>IDENTIFICATION</scope>
</reference>
<evidence type="ECO:0000313" key="4">
    <source>
        <dbReference type="WBParaSite" id="HPBE_0002373801-mRNA-1"/>
    </source>
</evidence>